<reference evidence="2 3" key="1">
    <citation type="submission" date="2023-03" db="EMBL/GenBank/DDBJ databases">
        <title>Bacillus Genome Sequencing.</title>
        <authorList>
            <person name="Dunlap C."/>
        </authorList>
    </citation>
    <scope>NUCLEOTIDE SEQUENCE [LARGE SCALE GENOMIC DNA]</scope>
    <source>
        <strain evidence="2 3">B-59205</strain>
    </source>
</reference>
<comment type="caution">
    <text evidence="2">The sequence shown here is derived from an EMBL/GenBank/DDBJ whole genome shotgun (WGS) entry which is preliminary data.</text>
</comment>
<sequence length="72" mass="7830">MAAYEFEQATMTLQFEAGTGEEGKKLYKTASYRNIQATATAEQLGVVATALASLSVYPLATITRSDKQRIHS</sequence>
<keyword evidence="3" id="KW-1185">Reference proteome</keyword>
<evidence type="ECO:0000313" key="3">
    <source>
        <dbReference type="Proteomes" id="UP001344888"/>
    </source>
</evidence>
<proteinExistence type="predicted"/>
<dbReference type="Pfam" id="PF07872">
    <property type="entry name" value="DUF1659"/>
    <property type="match status" value="1"/>
</dbReference>
<dbReference type="AlphaFoldDB" id="A0AAW9NLE8"/>
<feature type="domain" description="DUF1659" evidence="1">
    <location>
        <begin position="4"/>
        <end position="70"/>
    </location>
</feature>
<organism evidence="2 3">
    <name type="scientific">Metasolibacillus meyeri</name>
    <dbReference type="NCBI Taxonomy" id="1071052"/>
    <lineage>
        <taxon>Bacteria</taxon>
        <taxon>Bacillati</taxon>
        <taxon>Bacillota</taxon>
        <taxon>Bacilli</taxon>
        <taxon>Bacillales</taxon>
        <taxon>Caryophanaceae</taxon>
        <taxon>Metasolibacillus</taxon>
    </lineage>
</organism>
<dbReference type="Proteomes" id="UP001344888">
    <property type="component" value="Unassembled WGS sequence"/>
</dbReference>
<gene>
    <name evidence="2" type="ORF">P9B03_02500</name>
</gene>
<evidence type="ECO:0000259" key="1">
    <source>
        <dbReference type="Pfam" id="PF07872"/>
    </source>
</evidence>
<dbReference type="InterPro" id="IPR012454">
    <property type="entry name" value="DUF1659"/>
</dbReference>
<evidence type="ECO:0000313" key="2">
    <source>
        <dbReference type="EMBL" id="MEC1177342.1"/>
    </source>
</evidence>
<dbReference type="RefSeq" id="WP_193768962.1">
    <property type="nucleotide sequence ID" value="NZ_JARSFG010000003.1"/>
</dbReference>
<accession>A0AAW9NLE8</accession>
<protein>
    <submittedName>
        <fullName evidence="2">DUF1659 domain-containing protein</fullName>
    </submittedName>
</protein>
<name>A0AAW9NLE8_9BACL</name>
<dbReference type="EMBL" id="JARSFG010000003">
    <property type="protein sequence ID" value="MEC1177342.1"/>
    <property type="molecule type" value="Genomic_DNA"/>
</dbReference>